<dbReference type="InterPro" id="IPR011057">
    <property type="entry name" value="Mss4-like_sf"/>
</dbReference>
<evidence type="ECO:0000256" key="5">
    <source>
        <dbReference type="HAMAP-Rule" id="MF_00723"/>
    </source>
</evidence>
<feature type="binding site" evidence="5">
    <location>
        <position position="64"/>
    </location>
    <ligand>
        <name>Zn(2+)</name>
        <dbReference type="ChEBI" id="CHEBI:29105"/>
        <label>2</label>
        <note>catalytic</note>
    </ligand>
</feature>
<evidence type="ECO:0000313" key="7">
    <source>
        <dbReference type="Proteomes" id="UP000183794"/>
    </source>
</evidence>
<dbReference type="Gene3D" id="3.90.1590.10">
    <property type="entry name" value="glutathione-dependent formaldehyde- activating enzyme (gfa)"/>
    <property type="match status" value="1"/>
</dbReference>
<dbReference type="KEGG" id="mvs:MVIS_3174"/>
<dbReference type="EMBL" id="FPLD01000135">
    <property type="protein sequence ID" value="SGZ18478.1"/>
    <property type="molecule type" value="Genomic_DNA"/>
</dbReference>
<evidence type="ECO:0000313" key="6">
    <source>
        <dbReference type="EMBL" id="SGZ18478.1"/>
    </source>
</evidence>
<feature type="binding site" evidence="5">
    <location>
        <position position="114"/>
    </location>
    <ligand>
        <name>Zn(2+)</name>
        <dbReference type="ChEBI" id="CHEBI:29105"/>
        <label>1</label>
        <note>structural</note>
    </ligand>
</feature>
<dbReference type="Proteomes" id="UP000183794">
    <property type="component" value="Unassembled WGS sequence"/>
</dbReference>
<evidence type="ECO:0000256" key="4">
    <source>
        <dbReference type="ARBA" id="ARBA00023239"/>
    </source>
</evidence>
<dbReference type="PIRSF" id="PIRSF033318">
    <property type="entry name" value="Formald_GSH"/>
    <property type="match status" value="1"/>
</dbReference>
<dbReference type="Pfam" id="PF04828">
    <property type="entry name" value="GFA"/>
    <property type="match status" value="1"/>
</dbReference>
<dbReference type="EC" id="4.4.1.22" evidence="5"/>
<accession>A0A090IFX5</accession>
<reference evidence="6 7" key="1">
    <citation type="submission" date="2016-11" db="EMBL/GenBank/DDBJ databases">
        <authorList>
            <person name="Jaros S."/>
            <person name="Januszkiewicz K."/>
            <person name="Wedrychowicz H."/>
        </authorList>
    </citation>
    <scope>NUCLEOTIDE SEQUENCE [LARGE SCALE GENOMIC DNA]</scope>
    <source>
        <strain evidence="6">NVI 5450</strain>
    </source>
</reference>
<feature type="binding site" evidence="5">
    <location>
        <position position="111"/>
    </location>
    <ligand>
        <name>Zn(2+)</name>
        <dbReference type="ChEBI" id="CHEBI:29105"/>
        <label>1</label>
        <note>structural</note>
    </ligand>
</feature>
<dbReference type="HAMAP" id="MF_00723">
    <property type="entry name" value="Formald_GSH"/>
    <property type="match status" value="1"/>
</dbReference>
<comment type="cofactor">
    <cofactor evidence="5">
        <name>Zn(2+)</name>
        <dbReference type="ChEBI" id="CHEBI:29105"/>
    </cofactor>
    <text evidence="5">Binds 2 Zn(2+) ions per subunit.</text>
</comment>
<dbReference type="PANTHER" id="PTHR33337:SF40">
    <property type="entry name" value="CENP-V_GFA DOMAIN-CONTAINING PROTEIN-RELATED"/>
    <property type="match status" value="1"/>
</dbReference>
<evidence type="ECO:0000256" key="2">
    <source>
        <dbReference type="ARBA" id="ARBA00022723"/>
    </source>
</evidence>
<feature type="binding site" evidence="5">
    <location>
        <position position="45"/>
    </location>
    <ligand>
        <name>Zn(2+)</name>
        <dbReference type="ChEBI" id="CHEBI:29105"/>
        <label>1</label>
        <note>structural</note>
    </ligand>
</feature>
<dbReference type="GO" id="GO:0008270">
    <property type="term" value="F:zinc ion binding"/>
    <property type="evidence" value="ECO:0007669"/>
    <property type="project" value="UniProtKB-UniRule"/>
</dbReference>
<comment type="pathway">
    <text evidence="5">One-carbon metabolism; formaldehyde degradation; formate from formaldehyde (glutathione route): step 1/3.</text>
</comment>
<dbReference type="UniPathway" id="UPA00562">
    <property type="reaction ID" value="UER00621"/>
</dbReference>
<comment type="function">
    <text evidence="5">Catalyzes the condensation of formaldehyde and glutathione to S-hydroxymethylglutathione.</text>
</comment>
<dbReference type="GO" id="GO:0046294">
    <property type="term" value="P:formaldehyde catabolic process"/>
    <property type="evidence" value="ECO:0007669"/>
    <property type="project" value="UniProtKB-UniRule"/>
</dbReference>
<dbReference type="GO" id="GO:0051907">
    <property type="term" value="F:S-(hydroxymethyl)glutathione synthase activity"/>
    <property type="evidence" value="ECO:0007669"/>
    <property type="project" value="UniProtKB-UniRule"/>
</dbReference>
<name>A0A090IFX5_9GAMM</name>
<dbReference type="HOGENOM" id="CLU_090716_0_0_6"/>
<feature type="binding site" evidence="5">
    <location>
        <position position="66"/>
    </location>
    <ligand>
        <name>Zn(2+)</name>
        <dbReference type="ChEBI" id="CHEBI:29105"/>
        <label>2</label>
        <note>catalytic</note>
    </ligand>
</feature>
<sequence>MINKIVSTYKNAFCPTSSTKIHPAMDKGISPTANGFSGGSLQCHCSSNPVTVKIDSQTAHNHACGCSKCWKPKGALFSQVAVVSKDKLSVTSNRSKLKVVDDTATIQRFACNVCGVHMYGRIEDRTHPFFGLDFVHTELSADKGWSAPEFAAFVSSIIETGTDPKDMTAIRSRLNALGLESYDCLSPTLMDVIATHVANSK</sequence>
<dbReference type="PANTHER" id="PTHR33337">
    <property type="entry name" value="GFA DOMAIN-CONTAINING PROTEIN"/>
    <property type="match status" value="1"/>
</dbReference>
<comment type="catalytic activity">
    <reaction evidence="5">
        <text>S-(hydroxymethyl)glutathione = glutathione + formaldehyde</text>
        <dbReference type="Rhea" id="RHEA:22488"/>
        <dbReference type="ChEBI" id="CHEBI:16842"/>
        <dbReference type="ChEBI" id="CHEBI:57925"/>
        <dbReference type="ChEBI" id="CHEBI:58758"/>
        <dbReference type="EC" id="4.4.1.22"/>
    </reaction>
</comment>
<evidence type="ECO:0000256" key="1">
    <source>
        <dbReference type="ARBA" id="ARBA00005495"/>
    </source>
</evidence>
<dbReference type="AlphaFoldDB" id="A0A090IFX5"/>
<keyword evidence="2 5" id="KW-0479">Metal-binding</keyword>
<protein>
    <recommendedName>
        <fullName evidence="5">Glutathione-dependent formaldehyde-activating enzyme</fullName>
        <ecNumber evidence="5">4.4.1.22</ecNumber>
    </recommendedName>
    <alternativeName>
        <fullName evidence="5">S-(hydroxymethyl)glutathione synthase</fullName>
    </alternativeName>
</protein>
<dbReference type="InterPro" id="IPR006913">
    <property type="entry name" value="CENP-V/GFA"/>
</dbReference>
<dbReference type="NCBIfam" id="TIGR02820">
    <property type="entry name" value="formald_GSH"/>
    <property type="match status" value="1"/>
</dbReference>
<dbReference type="OrthoDB" id="9011205at2"/>
<dbReference type="InterPro" id="IPR014185">
    <property type="entry name" value="Formald_GSH"/>
</dbReference>
<organism evidence="6 7">
    <name type="scientific">Moritella viscosa</name>
    <dbReference type="NCBI Taxonomy" id="80854"/>
    <lineage>
        <taxon>Bacteria</taxon>
        <taxon>Pseudomonadati</taxon>
        <taxon>Pseudomonadota</taxon>
        <taxon>Gammaproteobacteria</taxon>
        <taxon>Alteromonadales</taxon>
        <taxon>Moritellaceae</taxon>
        <taxon>Moritella</taxon>
    </lineage>
</organism>
<proteinExistence type="inferred from homology"/>
<feature type="binding site" evidence="5">
    <location>
        <position position="69"/>
    </location>
    <ligand>
        <name>Zn(2+)</name>
        <dbReference type="ChEBI" id="CHEBI:29105"/>
        <label>2</label>
        <note>catalytic</note>
    </ligand>
</feature>
<dbReference type="RefSeq" id="WP_045111221.1">
    <property type="nucleotide sequence ID" value="NZ_CAWRBC010000079.1"/>
</dbReference>
<gene>
    <name evidence="5" type="primary">gfa</name>
    <name evidence="6" type="ORF">NVI5450_4652</name>
</gene>
<keyword evidence="4 5" id="KW-0456">Lyase</keyword>
<dbReference type="NCBIfam" id="NF003829">
    <property type="entry name" value="PRK05417.1"/>
    <property type="match status" value="1"/>
</dbReference>
<dbReference type="PROSITE" id="PS51891">
    <property type="entry name" value="CENP_V_GFA"/>
    <property type="match status" value="1"/>
</dbReference>
<dbReference type="PATRIC" id="fig|80854.5.peg.3359"/>
<keyword evidence="3 5" id="KW-0862">Zinc</keyword>
<evidence type="ECO:0000256" key="3">
    <source>
        <dbReference type="ARBA" id="ARBA00022833"/>
    </source>
</evidence>
<dbReference type="STRING" id="80854.MVIS_3174"/>
<dbReference type="SUPFAM" id="SSF51316">
    <property type="entry name" value="Mss4-like"/>
    <property type="match status" value="1"/>
</dbReference>
<comment type="similarity">
    <text evidence="1 5">Belongs to the Gfa family.</text>
</comment>
<feature type="binding site" evidence="5">
    <location>
        <position position="43"/>
    </location>
    <ligand>
        <name>Zn(2+)</name>
        <dbReference type="ChEBI" id="CHEBI:29105"/>
        <label>1</label>
        <note>structural</note>
    </ligand>
</feature>